<dbReference type="PANTHER" id="PTHR11705">
    <property type="entry name" value="PROTEASE FAMILY M14 CARBOXYPEPTIDASE A,B"/>
    <property type="match status" value="1"/>
</dbReference>
<comment type="caution">
    <text evidence="7">Lacks conserved residue(s) required for the propagation of feature annotation.</text>
</comment>
<keyword evidence="5" id="KW-0862">Zinc</keyword>
<dbReference type="Gene3D" id="3.40.630.10">
    <property type="entry name" value="Zn peptidases"/>
    <property type="match status" value="1"/>
</dbReference>
<dbReference type="PANTHER" id="PTHR11705:SF143">
    <property type="entry name" value="SLL0236 PROTEIN"/>
    <property type="match status" value="1"/>
</dbReference>
<keyword evidence="12" id="KW-1185">Reference proteome</keyword>
<dbReference type="RefSeq" id="WP_179748103.1">
    <property type="nucleotide sequence ID" value="NZ_JACCBU010000001.1"/>
</dbReference>
<keyword evidence="3" id="KW-0645">Protease</keyword>
<dbReference type="InterPro" id="IPR000834">
    <property type="entry name" value="Peptidase_M14"/>
</dbReference>
<evidence type="ECO:0000256" key="9">
    <source>
        <dbReference type="SAM" id="SignalP"/>
    </source>
</evidence>
<evidence type="ECO:0000256" key="7">
    <source>
        <dbReference type="PROSITE-ProRule" id="PRU01379"/>
    </source>
</evidence>
<dbReference type="GO" id="GO:0005615">
    <property type="term" value="C:extracellular space"/>
    <property type="evidence" value="ECO:0007669"/>
    <property type="project" value="TreeGrafter"/>
</dbReference>
<evidence type="ECO:0000256" key="2">
    <source>
        <dbReference type="ARBA" id="ARBA00005988"/>
    </source>
</evidence>
<protein>
    <recommendedName>
        <fullName evidence="10">Peptidase M14 domain-containing protein</fullName>
    </recommendedName>
</protein>
<reference evidence="11 12" key="1">
    <citation type="submission" date="2020-07" db="EMBL/GenBank/DDBJ databases">
        <title>Sequencing the genomes of 1000 actinobacteria strains.</title>
        <authorList>
            <person name="Klenk H.-P."/>
        </authorList>
    </citation>
    <scope>NUCLEOTIDE SEQUENCE [LARGE SCALE GENOMIC DNA]</scope>
    <source>
        <strain evidence="11 12">DSM 22083</strain>
    </source>
</reference>
<dbReference type="GO" id="GO:0006508">
    <property type="term" value="P:proteolysis"/>
    <property type="evidence" value="ECO:0007669"/>
    <property type="project" value="UniProtKB-KW"/>
</dbReference>
<dbReference type="SUPFAM" id="SSF53187">
    <property type="entry name" value="Zn-dependent exopeptidases"/>
    <property type="match status" value="1"/>
</dbReference>
<evidence type="ECO:0000256" key="3">
    <source>
        <dbReference type="ARBA" id="ARBA00022670"/>
    </source>
</evidence>
<dbReference type="SMART" id="SM00631">
    <property type="entry name" value="Zn_pept"/>
    <property type="match status" value="1"/>
</dbReference>
<comment type="caution">
    <text evidence="11">The sequence shown here is derived from an EMBL/GenBank/DDBJ whole genome shotgun (WGS) entry which is preliminary data.</text>
</comment>
<feature type="signal peptide" evidence="9">
    <location>
        <begin position="1"/>
        <end position="26"/>
    </location>
</feature>
<dbReference type="EMBL" id="JACCBU010000001">
    <property type="protein sequence ID" value="NYE69372.1"/>
    <property type="molecule type" value="Genomic_DNA"/>
</dbReference>
<evidence type="ECO:0000256" key="6">
    <source>
        <dbReference type="ARBA" id="ARBA00023049"/>
    </source>
</evidence>
<evidence type="ECO:0000256" key="1">
    <source>
        <dbReference type="ARBA" id="ARBA00001947"/>
    </source>
</evidence>
<dbReference type="PROSITE" id="PS52035">
    <property type="entry name" value="PEPTIDASE_M14"/>
    <property type="match status" value="1"/>
</dbReference>
<dbReference type="Proteomes" id="UP000569914">
    <property type="component" value="Unassembled WGS sequence"/>
</dbReference>
<keyword evidence="4" id="KW-0378">Hydrolase</keyword>
<evidence type="ECO:0000256" key="4">
    <source>
        <dbReference type="ARBA" id="ARBA00022801"/>
    </source>
</evidence>
<dbReference type="GO" id="GO:0004181">
    <property type="term" value="F:metallocarboxypeptidase activity"/>
    <property type="evidence" value="ECO:0007669"/>
    <property type="project" value="InterPro"/>
</dbReference>
<evidence type="ECO:0000256" key="8">
    <source>
        <dbReference type="SAM" id="MobiDB-lite"/>
    </source>
</evidence>
<dbReference type="Pfam" id="PF00246">
    <property type="entry name" value="Peptidase_M14"/>
    <property type="match status" value="1"/>
</dbReference>
<evidence type="ECO:0000256" key="5">
    <source>
        <dbReference type="ARBA" id="ARBA00022833"/>
    </source>
</evidence>
<accession>A0A7Y9I3B6</accession>
<sequence>MKPRFVLAAAATAALLTTAVAVSAQAEPNPGAGADRPIAQALAAAPGSPLPTPFETSNGATWTSHPQSLRYLRSLDSASERVKVENIGRTTEGRPLQLVSVGAPAPKPVAEAAQGSVALFVCSVHGDEPSGREACLQLARDLALSTDAAVTRFLERTTVLFINANPDGWVADTRGNADGTDVNRDYLAAATPEAKAVLKVIRDWKPDVLNDLHEYGPREHYDTDLLHLWPRNRNVDARLHDLAREMSEEYASAQVTSLGYTSGVYGQLIKDGEPYLQVAGDGQARILRNYAGLANVVGMLSETANAPLDDAEEADPALTNRRRVTVNYNSALGSIQLVQEQRDTLITETAAAAERQTEAGADGSGVIYFAGQDDMIPTDADQVEPHPMCGYRLTGEQYEQLKPTLAVHGISSQAADEGRLVPLAQPDRGLIPLLLDARSEYGLVDATPLETC</sequence>
<keyword evidence="6" id="KW-0482">Metalloprotease</keyword>
<evidence type="ECO:0000313" key="12">
    <source>
        <dbReference type="Proteomes" id="UP000569914"/>
    </source>
</evidence>
<dbReference type="GO" id="GO:0008270">
    <property type="term" value="F:zinc ion binding"/>
    <property type="evidence" value="ECO:0007669"/>
    <property type="project" value="InterPro"/>
</dbReference>
<feature type="chain" id="PRO_5031358246" description="Peptidase M14 domain-containing protein" evidence="9">
    <location>
        <begin position="27"/>
        <end position="452"/>
    </location>
</feature>
<feature type="compositionally biased region" description="Polar residues" evidence="8">
    <location>
        <begin position="54"/>
        <end position="65"/>
    </location>
</feature>
<feature type="domain" description="Peptidase M14" evidence="10">
    <location>
        <begin position="61"/>
        <end position="300"/>
    </location>
</feature>
<dbReference type="AlphaFoldDB" id="A0A7Y9I3B6"/>
<comment type="similarity">
    <text evidence="2 7">Belongs to the peptidase M14 family.</text>
</comment>
<proteinExistence type="inferred from homology"/>
<organism evidence="11 12">
    <name type="scientific">Microlunatus parietis</name>
    <dbReference type="NCBI Taxonomy" id="682979"/>
    <lineage>
        <taxon>Bacteria</taxon>
        <taxon>Bacillati</taxon>
        <taxon>Actinomycetota</taxon>
        <taxon>Actinomycetes</taxon>
        <taxon>Propionibacteriales</taxon>
        <taxon>Propionibacteriaceae</taxon>
        <taxon>Microlunatus</taxon>
    </lineage>
</organism>
<evidence type="ECO:0000313" key="11">
    <source>
        <dbReference type="EMBL" id="NYE69372.1"/>
    </source>
</evidence>
<keyword evidence="9" id="KW-0732">Signal</keyword>
<gene>
    <name evidence="11" type="ORF">BKA15_000701</name>
</gene>
<evidence type="ECO:0000259" key="10">
    <source>
        <dbReference type="PROSITE" id="PS52035"/>
    </source>
</evidence>
<name>A0A7Y9I3B6_9ACTN</name>
<feature type="region of interest" description="Disordered" evidence="8">
    <location>
        <begin position="44"/>
        <end position="65"/>
    </location>
</feature>
<comment type="cofactor">
    <cofactor evidence="1">
        <name>Zn(2+)</name>
        <dbReference type="ChEBI" id="CHEBI:29105"/>
    </cofactor>
</comment>